<reference evidence="1" key="1">
    <citation type="submission" date="2021-02" db="EMBL/GenBank/DDBJ databases">
        <authorList>
            <person name="Nowell W R."/>
        </authorList>
    </citation>
    <scope>NUCLEOTIDE SEQUENCE</scope>
</reference>
<comment type="caution">
    <text evidence="1">The sequence shown here is derived from an EMBL/GenBank/DDBJ whole genome shotgun (WGS) entry which is preliminary data.</text>
</comment>
<protein>
    <submittedName>
        <fullName evidence="1">Uncharacterized protein</fullName>
    </submittedName>
</protein>
<gene>
    <name evidence="1" type="ORF">TOA249_LOCUS27618</name>
</gene>
<sequence length="104" mass="11521">NTRFLNSSPSFVENTSDQSDSIQLITPSSSIIILSSTSTAGSASNIVKFTTERITRLLKNDSSNYKVVRNSKTNLSSSCWEVFGFPAKKTNKQEFELISNFARC</sequence>
<organism evidence="1 2">
    <name type="scientific">Rotaria socialis</name>
    <dbReference type="NCBI Taxonomy" id="392032"/>
    <lineage>
        <taxon>Eukaryota</taxon>
        <taxon>Metazoa</taxon>
        <taxon>Spiralia</taxon>
        <taxon>Gnathifera</taxon>
        <taxon>Rotifera</taxon>
        <taxon>Eurotatoria</taxon>
        <taxon>Bdelloidea</taxon>
        <taxon>Philodinida</taxon>
        <taxon>Philodinidae</taxon>
        <taxon>Rotaria</taxon>
    </lineage>
</organism>
<proteinExistence type="predicted"/>
<evidence type="ECO:0000313" key="1">
    <source>
        <dbReference type="EMBL" id="CAF4860068.1"/>
    </source>
</evidence>
<dbReference type="EMBL" id="CAJOBS010003568">
    <property type="protein sequence ID" value="CAF4860068.1"/>
    <property type="molecule type" value="Genomic_DNA"/>
</dbReference>
<name>A0A821SLX1_9BILA</name>
<feature type="non-terminal residue" evidence="1">
    <location>
        <position position="1"/>
    </location>
</feature>
<dbReference type="Proteomes" id="UP000663838">
    <property type="component" value="Unassembled WGS sequence"/>
</dbReference>
<evidence type="ECO:0000313" key="2">
    <source>
        <dbReference type="Proteomes" id="UP000663838"/>
    </source>
</evidence>
<dbReference type="AlphaFoldDB" id="A0A821SLX1"/>
<accession>A0A821SLX1</accession>